<dbReference type="Pfam" id="PF13458">
    <property type="entry name" value="Peripla_BP_6"/>
    <property type="match status" value="1"/>
</dbReference>
<dbReference type="InterPro" id="IPR051010">
    <property type="entry name" value="BCAA_transport"/>
</dbReference>
<proteinExistence type="inferred from homology"/>
<dbReference type="CDD" id="cd19979">
    <property type="entry name" value="PBP1_ABC_ligand_binding-like"/>
    <property type="match status" value="1"/>
</dbReference>
<comment type="caution">
    <text evidence="5">The sequence shown here is derived from an EMBL/GenBank/DDBJ whole genome shotgun (WGS) entry which is preliminary data.</text>
</comment>
<feature type="chain" id="PRO_5045446471" evidence="3">
    <location>
        <begin position="30"/>
        <end position="402"/>
    </location>
</feature>
<evidence type="ECO:0000259" key="4">
    <source>
        <dbReference type="Pfam" id="PF13458"/>
    </source>
</evidence>
<dbReference type="Gene3D" id="3.40.50.2300">
    <property type="match status" value="2"/>
</dbReference>
<feature type="signal peptide" evidence="3">
    <location>
        <begin position="1"/>
        <end position="29"/>
    </location>
</feature>
<comment type="similarity">
    <text evidence="1">Belongs to the leucine-binding protein family.</text>
</comment>
<evidence type="ECO:0000313" key="6">
    <source>
        <dbReference type="Proteomes" id="UP001205861"/>
    </source>
</evidence>
<dbReference type="RefSeq" id="WP_258858566.1">
    <property type="nucleotide sequence ID" value="NZ_JANUGV010000012.1"/>
</dbReference>
<organism evidence="5 6">
    <name type="scientific">Massilia solisilvae</name>
    <dbReference type="NCBI Taxonomy" id="1811225"/>
    <lineage>
        <taxon>Bacteria</taxon>
        <taxon>Pseudomonadati</taxon>
        <taxon>Pseudomonadota</taxon>
        <taxon>Betaproteobacteria</taxon>
        <taxon>Burkholderiales</taxon>
        <taxon>Oxalobacteraceae</taxon>
        <taxon>Telluria group</taxon>
        <taxon>Massilia</taxon>
    </lineage>
</organism>
<dbReference type="PANTHER" id="PTHR30483">
    <property type="entry name" value="LEUCINE-SPECIFIC-BINDING PROTEIN"/>
    <property type="match status" value="1"/>
</dbReference>
<evidence type="ECO:0000256" key="2">
    <source>
        <dbReference type="ARBA" id="ARBA00022729"/>
    </source>
</evidence>
<accession>A0ABT2BR95</accession>
<dbReference type="InterPro" id="IPR028081">
    <property type="entry name" value="Leu-bd"/>
</dbReference>
<reference evidence="5 6" key="1">
    <citation type="submission" date="2022-08" db="EMBL/GenBank/DDBJ databases">
        <title>Reclassification of Massilia species as members of the genera Telluria, Duganella, Pseudoduganella, Mokoshia gen. nov. and Zemynaea gen. nov. using orthogonal and non-orthogonal genome-based approaches.</title>
        <authorList>
            <person name="Bowman J.P."/>
        </authorList>
    </citation>
    <scope>NUCLEOTIDE SEQUENCE [LARGE SCALE GENOMIC DNA]</scope>
    <source>
        <strain evidence="5 6">JCM 31607</strain>
    </source>
</reference>
<dbReference type="SUPFAM" id="SSF53822">
    <property type="entry name" value="Periplasmic binding protein-like I"/>
    <property type="match status" value="1"/>
</dbReference>
<protein>
    <submittedName>
        <fullName evidence="5">ABC transporter substrate-binding protein</fullName>
    </submittedName>
</protein>
<gene>
    <name evidence="5" type="ORF">NX773_23025</name>
</gene>
<name>A0ABT2BR95_9BURK</name>
<dbReference type="InterPro" id="IPR028082">
    <property type="entry name" value="Peripla_BP_I"/>
</dbReference>
<dbReference type="PANTHER" id="PTHR30483:SF6">
    <property type="entry name" value="PERIPLASMIC BINDING PROTEIN OF ABC TRANSPORTER FOR NATURAL AMINO ACIDS"/>
    <property type="match status" value="1"/>
</dbReference>
<evidence type="ECO:0000256" key="3">
    <source>
        <dbReference type="SAM" id="SignalP"/>
    </source>
</evidence>
<feature type="domain" description="Leucine-binding protein" evidence="4">
    <location>
        <begin position="50"/>
        <end position="379"/>
    </location>
</feature>
<dbReference type="EMBL" id="JANUGV010000012">
    <property type="protein sequence ID" value="MCS0611037.1"/>
    <property type="molecule type" value="Genomic_DNA"/>
</dbReference>
<evidence type="ECO:0000256" key="1">
    <source>
        <dbReference type="ARBA" id="ARBA00010062"/>
    </source>
</evidence>
<evidence type="ECO:0000313" key="5">
    <source>
        <dbReference type="EMBL" id="MCS0611037.1"/>
    </source>
</evidence>
<sequence length="402" mass="43589">MLNRFGALSRRGFGAALLLLMLVAAPAFAAPATGSPVLLGIDGEFGLDNSTSAQAVELGMRAAITEINDAGGVLGGRPLQLVIKDHRSIPARGIRNIEEFAKMKDLVAVFGGRFSPVVIEELPALKATHTLFMAPWSAADAIVDNDMRPNYVFRLSLRDSLALPKLLAAAKQRGLARVGLLLTNTSWGRSSEVAAERYVASETGLRIVQTAWYNWRDTSLVDKYKELLAAGAQAVVLVANDDEAAILVREVAALPRRERVPLLSHWGITGGEFAKQAGPALQQVDLSVIQTFSFFRADPARVQRFLRSAARVSEVRRIEDIKGPVGAAHAYDLTHILARAIDLAGSTDRKAVRDALERVGRYEGLIKTYAPPFTATRHEALGPRELLLARYRADGVLVPSQD</sequence>
<keyword evidence="2 3" id="KW-0732">Signal</keyword>
<dbReference type="Proteomes" id="UP001205861">
    <property type="component" value="Unassembled WGS sequence"/>
</dbReference>
<keyword evidence="6" id="KW-1185">Reference proteome</keyword>